<gene>
    <name evidence="3" type="ORF">AAE021_14365</name>
</gene>
<feature type="transmembrane region" description="Helical" evidence="2">
    <location>
        <begin position="230"/>
        <end position="249"/>
    </location>
</feature>
<evidence type="ECO:0000256" key="1">
    <source>
        <dbReference type="SAM" id="MobiDB-lite"/>
    </source>
</evidence>
<evidence type="ECO:0000313" key="4">
    <source>
        <dbReference type="Proteomes" id="UP001448858"/>
    </source>
</evidence>
<proteinExistence type="predicted"/>
<dbReference type="Proteomes" id="UP001448858">
    <property type="component" value="Chromosome"/>
</dbReference>
<feature type="transmembrane region" description="Helical" evidence="2">
    <location>
        <begin position="88"/>
        <end position="108"/>
    </location>
</feature>
<dbReference type="EMBL" id="CP151657">
    <property type="protein sequence ID" value="WZP15337.1"/>
    <property type="molecule type" value="Genomic_DNA"/>
</dbReference>
<accession>A0ABZ2ZT40</accession>
<keyword evidence="2" id="KW-0812">Transmembrane</keyword>
<organism evidence="3 4">
    <name type="scientific">Arthrobacter citreus</name>
    <dbReference type="NCBI Taxonomy" id="1670"/>
    <lineage>
        <taxon>Bacteria</taxon>
        <taxon>Bacillati</taxon>
        <taxon>Actinomycetota</taxon>
        <taxon>Actinomycetes</taxon>
        <taxon>Micrococcales</taxon>
        <taxon>Micrococcaceae</taxon>
        <taxon>Arthrobacter</taxon>
    </lineage>
</organism>
<evidence type="ECO:0000313" key="3">
    <source>
        <dbReference type="EMBL" id="WZP15337.1"/>
    </source>
</evidence>
<protein>
    <submittedName>
        <fullName evidence="3">DUF3592 domain-containing protein</fullName>
    </submittedName>
</protein>
<evidence type="ECO:0000256" key="2">
    <source>
        <dbReference type="SAM" id="Phobius"/>
    </source>
</evidence>
<feature type="region of interest" description="Disordered" evidence="1">
    <location>
        <begin position="168"/>
        <end position="190"/>
    </location>
</feature>
<sequence>MQQKPSGVGPAPEQETDRDGETGSSGKAPGDNAPFLPPEGWTRSANRSTSRFAFEMSNTTRYYINDGRGTGYFAPGWNAERLARKTGIFRHIALVLAALIVAGSAFWIQHAYDTQDDYAWLEAKGVATTAVVGDVTVEHETDRYHYRNSSSGWDYITTTTAKISYPAQGGEAEGTIKETRTQKKSFPDPEWSSGESVRLYVDPQDAAHFVLFDETRERDLSGGTPLEVKIALVVTAVLLILPLFLYLAGRRNVREARRL</sequence>
<keyword evidence="2" id="KW-0472">Membrane</keyword>
<reference evidence="3 4" key="1">
    <citation type="submission" date="2024-04" db="EMBL/GenBank/DDBJ databases">
        <title>Arthrobacter sp. from Plains bison fecal sample.</title>
        <authorList>
            <person name="Ruzzini A."/>
        </authorList>
    </citation>
    <scope>NUCLEOTIDE SEQUENCE [LARGE SCALE GENOMIC DNA]</scope>
    <source>
        <strain evidence="3 4">EINP1</strain>
    </source>
</reference>
<name>A0ABZ2ZT40_9MICC</name>
<feature type="compositionally biased region" description="Basic and acidic residues" evidence="1">
    <location>
        <begin position="174"/>
        <end position="187"/>
    </location>
</feature>
<dbReference type="RefSeq" id="WP_342023002.1">
    <property type="nucleotide sequence ID" value="NZ_CP151657.1"/>
</dbReference>
<keyword evidence="4" id="KW-1185">Reference proteome</keyword>
<feature type="region of interest" description="Disordered" evidence="1">
    <location>
        <begin position="1"/>
        <end position="44"/>
    </location>
</feature>
<keyword evidence="2" id="KW-1133">Transmembrane helix</keyword>